<dbReference type="GO" id="GO:0016491">
    <property type="term" value="F:oxidoreductase activity"/>
    <property type="evidence" value="ECO:0007669"/>
    <property type="project" value="UniProtKB-KW"/>
</dbReference>
<dbReference type="InterPro" id="IPR002938">
    <property type="entry name" value="FAD-bd"/>
</dbReference>
<keyword evidence="1" id="KW-0285">Flavoprotein</keyword>
<dbReference type="EMBL" id="JADGKB010000052">
    <property type="protein sequence ID" value="KAJ3256340.1"/>
    <property type="molecule type" value="Genomic_DNA"/>
</dbReference>
<dbReference type="PANTHER" id="PTHR47469">
    <property type="entry name" value="MONOOXYGENASE-LIKE"/>
    <property type="match status" value="1"/>
</dbReference>
<accession>A0AAD5UJC5</accession>
<dbReference type="PANTHER" id="PTHR47469:SF2">
    <property type="entry name" value="OS06G0597600 PROTEIN"/>
    <property type="match status" value="1"/>
</dbReference>
<dbReference type="InterPro" id="IPR036188">
    <property type="entry name" value="FAD/NAD-bd_sf"/>
</dbReference>
<evidence type="ECO:0000313" key="6">
    <source>
        <dbReference type="EMBL" id="KAJ3256340.1"/>
    </source>
</evidence>
<organism evidence="6 7">
    <name type="scientific">Boothiomyces macroporosus</name>
    <dbReference type="NCBI Taxonomy" id="261099"/>
    <lineage>
        <taxon>Eukaryota</taxon>
        <taxon>Fungi</taxon>
        <taxon>Fungi incertae sedis</taxon>
        <taxon>Chytridiomycota</taxon>
        <taxon>Chytridiomycota incertae sedis</taxon>
        <taxon>Chytridiomycetes</taxon>
        <taxon>Rhizophydiales</taxon>
        <taxon>Terramycetaceae</taxon>
        <taxon>Boothiomyces</taxon>
    </lineage>
</organism>
<dbReference type="Proteomes" id="UP001210925">
    <property type="component" value="Unassembled WGS sequence"/>
</dbReference>
<proteinExistence type="predicted"/>
<keyword evidence="3" id="KW-0560">Oxidoreductase</keyword>
<evidence type="ECO:0000259" key="5">
    <source>
        <dbReference type="Pfam" id="PF01494"/>
    </source>
</evidence>
<evidence type="ECO:0000256" key="4">
    <source>
        <dbReference type="SAM" id="MobiDB-lite"/>
    </source>
</evidence>
<dbReference type="AlphaFoldDB" id="A0AAD5UJC5"/>
<comment type="caution">
    <text evidence="6">The sequence shown here is derived from an EMBL/GenBank/DDBJ whole genome shotgun (WGS) entry which is preliminary data.</text>
</comment>
<dbReference type="SUPFAM" id="SSF51905">
    <property type="entry name" value="FAD/NAD(P)-binding domain"/>
    <property type="match status" value="1"/>
</dbReference>
<dbReference type="Gene3D" id="3.50.50.60">
    <property type="entry name" value="FAD/NAD(P)-binding domain"/>
    <property type="match status" value="1"/>
</dbReference>
<keyword evidence="7" id="KW-1185">Reference proteome</keyword>
<dbReference type="GO" id="GO:0071949">
    <property type="term" value="F:FAD binding"/>
    <property type="evidence" value="ECO:0007669"/>
    <property type="project" value="InterPro"/>
</dbReference>
<evidence type="ECO:0000256" key="3">
    <source>
        <dbReference type="ARBA" id="ARBA00023002"/>
    </source>
</evidence>
<reference evidence="6" key="1">
    <citation type="submission" date="2020-05" db="EMBL/GenBank/DDBJ databases">
        <title>Phylogenomic resolution of chytrid fungi.</title>
        <authorList>
            <person name="Stajich J.E."/>
            <person name="Amses K."/>
            <person name="Simmons R."/>
            <person name="Seto K."/>
            <person name="Myers J."/>
            <person name="Bonds A."/>
            <person name="Quandt C.A."/>
            <person name="Barry K."/>
            <person name="Liu P."/>
            <person name="Grigoriev I."/>
            <person name="Longcore J.E."/>
            <person name="James T.Y."/>
        </authorList>
    </citation>
    <scope>NUCLEOTIDE SEQUENCE</scope>
    <source>
        <strain evidence="6">PLAUS21</strain>
    </source>
</reference>
<feature type="domain" description="FAD-binding" evidence="5">
    <location>
        <begin position="44"/>
        <end position="244"/>
    </location>
</feature>
<dbReference type="InterPro" id="IPR053212">
    <property type="entry name" value="DHP_3-monooxygenase"/>
</dbReference>
<evidence type="ECO:0000256" key="2">
    <source>
        <dbReference type="ARBA" id="ARBA00022827"/>
    </source>
</evidence>
<dbReference type="PRINTS" id="PR00420">
    <property type="entry name" value="RNGMNOXGNASE"/>
</dbReference>
<sequence length="466" mass="53454">MFTQIDYSKDGEIIRIADIPYYSAHWSIIYEILSESIPQDRIKYERDLIYVTQNEEGVVAEFKGGKKYRGKVLIGADGLMSQVRRLVFKSDTLRYSGYFAWRGMLPKQQLSQPLPQDSFLLEVADNCHAVIYHLGDYINWLVYQNVDDGSDYYVNQQEVLGKISRNVTERELQDFREMVKEEFRPLLAELFTKSKPFINHIYDRDIITKYSNGRVLLIGDAAHPSVPHYLKGASMAIQDGYFLGELYNPDYKKWFHDFEQKRIKDCNQNVLVSKHLGRVKQGLIKKGKDWACKIEGKEYARLCNDGIAPAFGSRGYRSSDMLSKEVEEELPKTPELRRDEPPVLKSIANLSCRQQSTSLKKLKGSFSRLPQNQLDDCGSVKSRHSDLSKEVMEKEIKKEVDTLVKSLNATRSFTLKNANNSLKNSPTGSFSSLQLKKHEHSTLHDSKSDSIKLEREMAGSSNCIVM</sequence>
<evidence type="ECO:0000256" key="1">
    <source>
        <dbReference type="ARBA" id="ARBA00022630"/>
    </source>
</evidence>
<feature type="compositionally biased region" description="Polar residues" evidence="4">
    <location>
        <begin position="418"/>
        <end position="434"/>
    </location>
</feature>
<evidence type="ECO:0000313" key="7">
    <source>
        <dbReference type="Proteomes" id="UP001210925"/>
    </source>
</evidence>
<gene>
    <name evidence="6" type="ORF">HK103_005595</name>
</gene>
<dbReference type="SUPFAM" id="SSF54373">
    <property type="entry name" value="FAD-linked reductases, C-terminal domain"/>
    <property type="match status" value="1"/>
</dbReference>
<name>A0AAD5UJC5_9FUNG</name>
<protein>
    <recommendedName>
        <fullName evidence="5">FAD-binding domain-containing protein</fullName>
    </recommendedName>
</protein>
<dbReference type="Pfam" id="PF01494">
    <property type="entry name" value="FAD_binding_3"/>
    <property type="match status" value="1"/>
</dbReference>
<feature type="region of interest" description="Disordered" evidence="4">
    <location>
        <begin position="418"/>
        <end position="448"/>
    </location>
</feature>
<keyword evidence="2" id="KW-0274">FAD</keyword>